<dbReference type="AlphaFoldDB" id="A0A813IPL0"/>
<dbReference type="EMBL" id="CAJNNW010012476">
    <property type="protein sequence ID" value="CAE8654329.1"/>
    <property type="molecule type" value="Genomic_DNA"/>
</dbReference>
<protein>
    <submittedName>
        <fullName evidence="1">Uncharacterized protein</fullName>
    </submittedName>
</protein>
<evidence type="ECO:0000313" key="2">
    <source>
        <dbReference type="Proteomes" id="UP000626109"/>
    </source>
</evidence>
<dbReference type="Proteomes" id="UP000626109">
    <property type="component" value="Unassembled WGS sequence"/>
</dbReference>
<name>A0A813IPL0_POLGL</name>
<accession>A0A813IPL0</accession>
<gene>
    <name evidence="1" type="ORF">PGLA2088_LOCUS10965</name>
</gene>
<evidence type="ECO:0000313" key="1">
    <source>
        <dbReference type="EMBL" id="CAE8654329.1"/>
    </source>
</evidence>
<feature type="non-terminal residue" evidence="1">
    <location>
        <position position="1"/>
    </location>
</feature>
<feature type="non-terminal residue" evidence="1">
    <location>
        <position position="159"/>
    </location>
</feature>
<organism evidence="1 2">
    <name type="scientific">Polarella glacialis</name>
    <name type="common">Dinoflagellate</name>
    <dbReference type="NCBI Taxonomy" id="89957"/>
    <lineage>
        <taxon>Eukaryota</taxon>
        <taxon>Sar</taxon>
        <taxon>Alveolata</taxon>
        <taxon>Dinophyceae</taxon>
        <taxon>Suessiales</taxon>
        <taxon>Suessiaceae</taxon>
        <taxon>Polarella</taxon>
    </lineage>
</organism>
<proteinExistence type="predicted"/>
<reference evidence="1" key="1">
    <citation type="submission" date="2021-02" db="EMBL/GenBank/DDBJ databases">
        <authorList>
            <person name="Dougan E. K."/>
            <person name="Rhodes N."/>
            <person name="Thang M."/>
            <person name="Chan C."/>
        </authorList>
    </citation>
    <scope>NUCLEOTIDE SEQUENCE</scope>
</reference>
<comment type="caution">
    <text evidence="1">The sequence shown here is derived from an EMBL/GenBank/DDBJ whole genome shotgun (WGS) entry which is preliminary data.</text>
</comment>
<sequence length="159" mass="17808">HTLAEVAAERDATRLALHRFCRLVDIHLHRLRPYSAVAFGSTKDRSSGGVQRVRQLLQAFEEEAREAATTVVAGSLGSAATGKGHQVLRQSLTETQRRCDSLNSDMVHQASTHEELVEALGVVKDANKRLLEQLRFQTDEIAQLTEQRVCDEERLDHLK</sequence>